<accession>A0A2K9NMZ3</accession>
<dbReference type="Proteomes" id="UP000235584">
    <property type="component" value="Chromosome"/>
</dbReference>
<protein>
    <recommendedName>
        <fullName evidence="2">DNA ligase (ATP)</fullName>
        <ecNumber evidence="2">6.5.1.1</ecNumber>
    </recommendedName>
    <alternativeName>
        <fullName evidence="19">NHEJ DNA polymerase</fullName>
    </alternativeName>
</protein>
<dbReference type="GO" id="GO:0046872">
    <property type="term" value="F:metal ion binding"/>
    <property type="evidence" value="ECO:0007669"/>
    <property type="project" value="UniProtKB-KW"/>
</dbReference>
<proteinExistence type="predicted"/>
<dbReference type="KEGG" id="bsto:C0V70_01995"/>
<evidence type="ECO:0000256" key="16">
    <source>
        <dbReference type="ARBA" id="ARBA00023204"/>
    </source>
</evidence>
<evidence type="ECO:0000256" key="12">
    <source>
        <dbReference type="ARBA" id="ARBA00022840"/>
    </source>
</evidence>
<dbReference type="EMBL" id="CP025704">
    <property type="protein sequence ID" value="AUN96896.1"/>
    <property type="molecule type" value="Genomic_DNA"/>
</dbReference>
<dbReference type="NCBIfam" id="TIGR02776">
    <property type="entry name" value="NHEJ_ligase_prk"/>
    <property type="match status" value="1"/>
</dbReference>
<dbReference type="EC" id="6.5.1.1" evidence="2"/>
<keyword evidence="8" id="KW-0547">Nucleotide-binding</keyword>
<keyword evidence="11" id="KW-0269">Exonuclease</keyword>
<dbReference type="Gene3D" id="3.90.920.10">
    <property type="entry name" value="DNA primase, PRIM domain"/>
    <property type="match status" value="1"/>
</dbReference>
<evidence type="ECO:0000256" key="6">
    <source>
        <dbReference type="ARBA" id="ARBA00022722"/>
    </source>
</evidence>
<evidence type="ECO:0000256" key="8">
    <source>
        <dbReference type="ARBA" id="ARBA00022741"/>
    </source>
</evidence>
<gene>
    <name evidence="21" type="primary">ligD</name>
    <name evidence="21" type="ORF">C0V70_01995</name>
</gene>
<dbReference type="GO" id="GO:0003677">
    <property type="term" value="F:DNA binding"/>
    <property type="evidence" value="ECO:0007669"/>
    <property type="project" value="UniProtKB-KW"/>
</dbReference>
<dbReference type="PROSITE" id="PS50160">
    <property type="entry name" value="DNA_LIGASE_A3"/>
    <property type="match status" value="1"/>
</dbReference>
<keyword evidence="9" id="KW-0227">DNA damage</keyword>
<evidence type="ECO:0000313" key="21">
    <source>
        <dbReference type="EMBL" id="AUN96896.1"/>
    </source>
</evidence>
<dbReference type="AlphaFoldDB" id="A0A2K9NMZ3"/>
<keyword evidence="15" id="KW-0233">DNA recombination</keyword>
<evidence type="ECO:0000256" key="3">
    <source>
        <dbReference type="ARBA" id="ARBA00022598"/>
    </source>
</evidence>
<dbReference type="InterPro" id="IPR014143">
    <property type="entry name" value="NHEJ_ligase_prk"/>
</dbReference>
<evidence type="ECO:0000256" key="2">
    <source>
        <dbReference type="ARBA" id="ARBA00012727"/>
    </source>
</evidence>
<keyword evidence="3 21" id="KW-0436">Ligase</keyword>
<evidence type="ECO:0000313" key="22">
    <source>
        <dbReference type="Proteomes" id="UP000235584"/>
    </source>
</evidence>
<dbReference type="RefSeq" id="WP_102242191.1">
    <property type="nucleotide sequence ID" value="NZ_CP025704.1"/>
</dbReference>
<dbReference type="NCBIfam" id="TIGR02779">
    <property type="entry name" value="NHEJ_ligase_lig"/>
    <property type="match status" value="1"/>
</dbReference>
<dbReference type="PANTHER" id="PTHR42705">
    <property type="entry name" value="BIFUNCTIONAL NON-HOMOLOGOUS END JOINING PROTEIN LIGD"/>
    <property type="match status" value="1"/>
</dbReference>
<dbReference type="SUPFAM" id="SSF50249">
    <property type="entry name" value="Nucleic acid-binding proteins"/>
    <property type="match status" value="1"/>
</dbReference>
<dbReference type="InterPro" id="IPR012309">
    <property type="entry name" value="DNA_ligase_ATP-dep_C"/>
</dbReference>
<dbReference type="GO" id="GO:0004527">
    <property type="term" value="F:exonuclease activity"/>
    <property type="evidence" value="ECO:0007669"/>
    <property type="project" value="UniProtKB-KW"/>
</dbReference>
<evidence type="ECO:0000256" key="10">
    <source>
        <dbReference type="ARBA" id="ARBA00022801"/>
    </source>
</evidence>
<keyword evidence="13" id="KW-0239">DNA-directed DNA polymerase</keyword>
<reference evidence="21 22" key="1">
    <citation type="submission" date="2018-01" db="EMBL/GenBank/DDBJ databases">
        <title>Complete genome sequence of Bacteriovorax stolpii DSM12778.</title>
        <authorList>
            <person name="Tang B."/>
            <person name="Chang J."/>
        </authorList>
    </citation>
    <scope>NUCLEOTIDE SEQUENCE [LARGE SCALE GENOMIC DNA]</scope>
    <source>
        <strain evidence="21 22">DSM 12778</strain>
    </source>
</reference>
<evidence type="ECO:0000256" key="15">
    <source>
        <dbReference type="ARBA" id="ARBA00023172"/>
    </source>
</evidence>
<evidence type="ECO:0000256" key="20">
    <source>
        <dbReference type="ARBA" id="ARBA00034003"/>
    </source>
</evidence>
<keyword evidence="14" id="KW-0238">DNA-binding</keyword>
<dbReference type="GO" id="GO:0005524">
    <property type="term" value="F:ATP binding"/>
    <property type="evidence" value="ECO:0007669"/>
    <property type="project" value="UniProtKB-KW"/>
</dbReference>
<comment type="catalytic activity">
    <reaction evidence="20">
        <text>ATP + (deoxyribonucleotide)n-3'-hydroxyl + 5'-phospho-(deoxyribonucleotide)m = (deoxyribonucleotide)n+m + AMP + diphosphate.</text>
        <dbReference type="EC" id="6.5.1.1"/>
    </reaction>
</comment>
<dbReference type="SUPFAM" id="SSF56091">
    <property type="entry name" value="DNA ligase/mRNA capping enzyme, catalytic domain"/>
    <property type="match status" value="1"/>
</dbReference>
<keyword evidence="22" id="KW-1185">Reference proteome</keyword>
<dbReference type="Gene3D" id="2.40.50.140">
    <property type="entry name" value="Nucleic acid-binding proteins"/>
    <property type="match status" value="1"/>
</dbReference>
<dbReference type="NCBIfam" id="TIGR02778">
    <property type="entry name" value="ligD_pol"/>
    <property type="match status" value="1"/>
</dbReference>
<keyword evidence="5" id="KW-0548">Nucleotidyltransferase</keyword>
<evidence type="ECO:0000256" key="18">
    <source>
        <dbReference type="ARBA" id="ARBA00023268"/>
    </source>
</evidence>
<evidence type="ECO:0000256" key="7">
    <source>
        <dbReference type="ARBA" id="ARBA00022723"/>
    </source>
</evidence>
<keyword evidence="12" id="KW-0067">ATP-binding</keyword>
<dbReference type="CDD" id="cd07971">
    <property type="entry name" value="OBF_DNA_ligase_LigD"/>
    <property type="match status" value="1"/>
</dbReference>
<dbReference type="GO" id="GO:0006310">
    <property type="term" value="P:DNA recombination"/>
    <property type="evidence" value="ECO:0007669"/>
    <property type="project" value="UniProtKB-KW"/>
</dbReference>
<keyword evidence="17" id="KW-0464">Manganese</keyword>
<dbReference type="Pfam" id="PF01068">
    <property type="entry name" value="DNA_ligase_A_M"/>
    <property type="match status" value="1"/>
</dbReference>
<evidence type="ECO:0000256" key="14">
    <source>
        <dbReference type="ARBA" id="ARBA00023125"/>
    </source>
</evidence>
<evidence type="ECO:0000256" key="19">
    <source>
        <dbReference type="ARBA" id="ARBA00029943"/>
    </source>
</evidence>
<keyword evidence="6" id="KW-0540">Nuclease</keyword>
<comment type="cofactor">
    <cofactor evidence="1">
        <name>Mn(2+)</name>
        <dbReference type="ChEBI" id="CHEBI:29035"/>
    </cofactor>
</comment>
<dbReference type="InterPro" id="IPR012310">
    <property type="entry name" value="DNA_ligase_ATP-dep_cent"/>
</dbReference>
<evidence type="ECO:0000256" key="11">
    <source>
        <dbReference type="ARBA" id="ARBA00022839"/>
    </source>
</evidence>
<dbReference type="Gene3D" id="3.30.470.30">
    <property type="entry name" value="DNA ligase/mRNA capping enzyme"/>
    <property type="match status" value="1"/>
</dbReference>
<dbReference type="Pfam" id="PF04679">
    <property type="entry name" value="DNA_ligase_A_C"/>
    <property type="match status" value="1"/>
</dbReference>
<keyword evidence="10" id="KW-0378">Hydrolase</keyword>
<dbReference type="InterPro" id="IPR014145">
    <property type="entry name" value="LigD_pol_dom"/>
</dbReference>
<evidence type="ECO:0000256" key="13">
    <source>
        <dbReference type="ARBA" id="ARBA00022932"/>
    </source>
</evidence>
<dbReference type="CDD" id="cd07906">
    <property type="entry name" value="Adenylation_DNA_ligase_LigD_LigC"/>
    <property type="match status" value="1"/>
</dbReference>
<keyword evidence="18" id="KW-0511">Multifunctional enzyme</keyword>
<evidence type="ECO:0000256" key="5">
    <source>
        <dbReference type="ARBA" id="ARBA00022695"/>
    </source>
</evidence>
<dbReference type="InterPro" id="IPR012340">
    <property type="entry name" value="NA-bd_OB-fold"/>
</dbReference>
<evidence type="ECO:0000256" key="4">
    <source>
        <dbReference type="ARBA" id="ARBA00022679"/>
    </source>
</evidence>
<dbReference type="GO" id="GO:0006281">
    <property type="term" value="P:DNA repair"/>
    <property type="evidence" value="ECO:0007669"/>
    <property type="project" value="UniProtKB-KW"/>
</dbReference>
<dbReference type="PANTHER" id="PTHR42705:SF2">
    <property type="entry name" value="BIFUNCTIONAL NON-HOMOLOGOUS END JOINING PROTEIN LIGD"/>
    <property type="match status" value="1"/>
</dbReference>
<name>A0A2K9NMZ3_BACTC</name>
<dbReference type="GO" id="GO:0003910">
    <property type="term" value="F:DNA ligase (ATP) activity"/>
    <property type="evidence" value="ECO:0007669"/>
    <property type="project" value="UniProtKB-EC"/>
</dbReference>
<dbReference type="Pfam" id="PF21686">
    <property type="entry name" value="LigD_Prim-Pol"/>
    <property type="match status" value="1"/>
</dbReference>
<dbReference type="Gene3D" id="3.30.1490.70">
    <property type="match status" value="1"/>
</dbReference>
<dbReference type="GO" id="GO:0003887">
    <property type="term" value="F:DNA-directed DNA polymerase activity"/>
    <property type="evidence" value="ECO:0007669"/>
    <property type="project" value="UniProtKB-KW"/>
</dbReference>
<organism evidence="21 22">
    <name type="scientific">Bacteriovorax stolpii</name>
    <name type="common">Bdellovibrio stolpii</name>
    <dbReference type="NCBI Taxonomy" id="960"/>
    <lineage>
        <taxon>Bacteria</taxon>
        <taxon>Pseudomonadati</taxon>
        <taxon>Bdellovibrionota</taxon>
        <taxon>Bacteriovoracia</taxon>
        <taxon>Bacteriovoracales</taxon>
        <taxon>Bacteriovoracaceae</taxon>
        <taxon>Bacteriovorax</taxon>
    </lineage>
</organism>
<sequence length="616" mass="70655">MTFREIGSLQLATLVDSLPLSEDWVHEIKYDGYRTLCRKDKKSIQLVTRGGLDWSKKYQSILKECEKLPVDSIVMDGEIVWLDNQGHSSFQGLQNALEAHRDGQLIYYVFDLLFLNGFDIRNFPLIERKKLLEQVIQKTKSQKIIYSSHWNEDGASVFKSACDNKLEGIISKNIHGQYLSGRGKNWLKIKCKNVQEFVIGGYTLQKNGASLGAVLLGAHNEKGEFQYLGKVGTGFNNKTSTNLLKNLKTLQIIKSPFEVKSPKGEKQLWVKPTLVANIEFAAWTEDKILRHAAFKELRKDKKASEVILELPVKKTVLRKKIKTTSEISSPDKVLYPEDQITKQDLLDYYKAIEKWIIPYLRDRPLALLRCPAGYDHTCFFQKHAETNEEGIKSQNIVSKLKEKKEQVLYIDSMKGLRELVQLGTLEIHVRGGDYQHIDFANQIVFDFDPDEGMSFEKVKSAAFELKALLEKLKLKSFIKVSGGKGVHVQVPVSPKYDWDEIKEFAKKICEQMESTHPEKYTTTVSKAKRKGKIFLDYLRNGYGATAIAPYSVRAREHAPVALPITWAEAKKLKSAHSYTLKEVPKLLKKRSDPWKGYLKLKQKIKVLDDFRKHKKR</sequence>
<evidence type="ECO:0000256" key="17">
    <source>
        <dbReference type="ARBA" id="ARBA00023211"/>
    </source>
</evidence>
<evidence type="ECO:0000256" key="1">
    <source>
        <dbReference type="ARBA" id="ARBA00001936"/>
    </source>
</evidence>
<keyword evidence="7" id="KW-0479">Metal-binding</keyword>
<dbReference type="InterPro" id="IPR052171">
    <property type="entry name" value="NHEJ_LigD"/>
</dbReference>
<keyword evidence="4" id="KW-0808">Transferase</keyword>
<keyword evidence="16" id="KW-0234">DNA repair</keyword>
<dbReference type="InterPro" id="IPR014146">
    <property type="entry name" value="LigD_ligase_dom"/>
</dbReference>
<evidence type="ECO:0000256" key="9">
    <source>
        <dbReference type="ARBA" id="ARBA00022763"/>
    </source>
</evidence>